<keyword evidence="2" id="KW-1185">Reference proteome</keyword>
<proteinExistence type="predicted"/>
<protein>
    <submittedName>
        <fullName evidence="1">Uncharacterized protein</fullName>
    </submittedName>
</protein>
<comment type="caution">
    <text evidence="1">The sequence shown here is derived from an EMBL/GenBank/DDBJ whole genome shotgun (WGS) entry which is preliminary data.</text>
</comment>
<dbReference type="Proteomes" id="UP001148629">
    <property type="component" value="Unassembled WGS sequence"/>
</dbReference>
<sequence length="192" mass="21177">MDHREHSGRWTPADSTKWYQPCSPHGLLVHDPAADGKQPTRPRSQHSSRRDLPNPVTRTPRIHAPQIKRLNVEKLPQLRGFNVRRAAIRNDGALAMEVQGTRRTGVEEASRTIVGESKCSRLVVPQLSFLGSLVGGFTKKSIALIEDLMGLCDQVGQQSTVSLNSEVFQQKRSSEMPGLDFASPVHAARNAA</sequence>
<evidence type="ECO:0000313" key="1">
    <source>
        <dbReference type="EMBL" id="KAJ3532803.1"/>
    </source>
</evidence>
<dbReference type="EMBL" id="JANRMS010000925">
    <property type="protein sequence ID" value="KAJ3532803.1"/>
    <property type="molecule type" value="Genomic_DNA"/>
</dbReference>
<name>A0ACC1S5Y0_9HYPO</name>
<evidence type="ECO:0000313" key="2">
    <source>
        <dbReference type="Proteomes" id="UP001148629"/>
    </source>
</evidence>
<accession>A0ACC1S5Y0</accession>
<reference evidence="1" key="1">
    <citation type="submission" date="2022-08" db="EMBL/GenBank/DDBJ databases">
        <title>Genome Sequence of Fusarium decemcellulare.</title>
        <authorList>
            <person name="Buettner E."/>
        </authorList>
    </citation>
    <scope>NUCLEOTIDE SEQUENCE</scope>
    <source>
        <strain evidence="1">Babe19</strain>
    </source>
</reference>
<gene>
    <name evidence="1" type="ORF">NM208_g8269</name>
</gene>
<organism evidence="1 2">
    <name type="scientific">Fusarium decemcellulare</name>
    <dbReference type="NCBI Taxonomy" id="57161"/>
    <lineage>
        <taxon>Eukaryota</taxon>
        <taxon>Fungi</taxon>
        <taxon>Dikarya</taxon>
        <taxon>Ascomycota</taxon>
        <taxon>Pezizomycotina</taxon>
        <taxon>Sordariomycetes</taxon>
        <taxon>Hypocreomycetidae</taxon>
        <taxon>Hypocreales</taxon>
        <taxon>Nectriaceae</taxon>
        <taxon>Fusarium</taxon>
        <taxon>Fusarium decemcellulare species complex</taxon>
    </lineage>
</organism>